<dbReference type="GO" id="GO:0030246">
    <property type="term" value="F:carbohydrate binding"/>
    <property type="evidence" value="ECO:0007669"/>
    <property type="project" value="UniProtKB-ARBA"/>
</dbReference>
<evidence type="ECO:0000256" key="5">
    <source>
        <dbReference type="ARBA" id="ARBA00053344"/>
    </source>
</evidence>
<dbReference type="GO" id="GO:0005577">
    <property type="term" value="C:fibrinogen complex"/>
    <property type="evidence" value="ECO:0007669"/>
    <property type="project" value="TreeGrafter"/>
</dbReference>
<keyword evidence="8" id="KW-1185">Reference proteome</keyword>
<dbReference type="RefSeq" id="XP_030387348.1">
    <property type="nucleotide sequence ID" value="XM_030531488.1"/>
</dbReference>
<sequence length="310" mass="35394">MFRAAVLLYSVLIFNNSPFQCLGGTLEDVSLLSNGTLQNESVSSEVFLMRIAVQRLRLEQERQSKVLNELMEERDIYIPVEKYCDQVAKPQMYFSSCAEATANSRRSGIYQLHFPCHNMQPFMVACDEETQGGAWTIIQKRLDGSIDFYRGWNDYKNGFGHVDGEYFIGLDRLHVLTAGLPQELLILMEDFEGERKHAKYEGFAIGSENQNYALNVLGKYSGNAGDSLSPQKNANFTTHDQDNDSYEKNCAVLYTGAWWYTKCHSSNLNGQYLHGAYNQSLYAKGVVWKSFRGHNYSLKLVQMMIRPKRS</sequence>
<feature type="signal peptide" evidence="6">
    <location>
        <begin position="1"/>
        <end position="23"/>
    </location>
</feature>
<accession>A0A6J2UIM2</accession>
<dbReference type="GO" id="GO:0005201">
    <property type="term" value="F:extracellular matrix structural constituent"/>
    <property type="evidence" value="ECO:0007669"/>
    <property type="project" value="TreeGrafter"/>
</dbReference>
<gene>
    <name evidence="9" type="primary">LOC115633967</name>
</gene>
<dbReference type="PROSITE" id="PS00514">
    <property type="entry name" value="FIBRINOGEN_C_1"/>
    <property type="match status" value="1"/>
</dbReference>
<dbReference type="Gene3D" id="3.90.215.10">
    <property type="entry name" value="Gamma Fibrinogen, chain A, domain 1"/>
    <property type="match status" value="1"/>
</dbReference>
<dbReference type="InterPro" id="IPR020837">
    <property type="entry name" value="Fibrinogen_CS"/>
</dbReference>
<dbReference type="PANTHER" id="PTHR47221">
    <property type="entry name" value="FIBRINOGEN ALPHA CHAIN"/>
    <property type="match status" value="1"/>
</dbReference>
<feature type="domain" description="Fibrinogen C-terminal" evidence="7">
    <location>
        <begin position="88"/>
        <end position="309"/>
    </location>
</feature>
<evidence type="ECO:0000256" key="1">
    <source>
        <dbReference type="ARBA" id="ARBA00004613"/>
    </source>
</evidence>
<dbReference type="InterPro" id="IPR014716">
    <property type="entry name" value="Fibrinogen_a/b/g_C_1"/>
</dbReference>
<dbReference type="FunFam" id="3.90.215.10:FF:000001">
    <property type="entry name" value="Tenascin isoform 1"/>
    <property type="match status" value="1"/>
</dbReference>
<dbReference type="GO" id="GO:0030674">
    <property type="term" value="F:protein-macromolecule adaptor activity"/>
    <property type="evidence" value="ECO:0007669"/>
    <property type="project" value="TreeGrafter"/>
</dbReference>
<feature type="chain" id="PRO_5026899062" evidence="6">
    <location>
        <begin position="24"/>
        <end position="310"/>
    </location>
</feature>
<evidence type="ECO:0000313" key="9">
    <source>
        <dbReference type="RefSeq" id="XP_030387348.1"/>
    </source>
</evidence>
<dbReference type="InterPro" id="IPR002181">
    <property type="entry name" value="Fibrinogen_a/b/g_C_dom"/>
</dbReference>
<dbReference type="NCBIfam" id="NF040941">
    <property type="entry name" value="GGGWT_bact"/>
    <property type="match status" value="1"/>
</dbReference>
<comment type="subcellular location">
    <subcellularLocation>
        <location evidence="1">Secreted</location>
    </subcellularLocation>
</comment>
<proteinExistence type="predicted"/>
<evidence type="ECO:0000256" key="4">
    <source>
        <dbReference type="ARBA" id="ARBA00023180"/>
    </source>
</evidence>
<dbReference type="CDD" id="cd00087">
    <property type="entry name" value="FReD"/>
    <property type="match status" value="1"/>
</dbReference>
<evidence type="ECO:0000313" key="8">
    <source>
        <dbReference type="Proteomes" id="UP000504634"/>
    </source>
</evidence>
<dbReference type="GeneID" id="115633967"/>
<dbReference type="AlphaFoldDB" id="A0A6J2UIM2"/>
<evidence type="ECO:0000256" key="2">
    <source>
        <dbReference type="ARBA" id="ARBA00022525"/>
    </source>
</evidence>
<dbReference type="InterPro" id="IPR037579">
    <property type="entry name" value="FIB_ANG-like"/>
</dbReference>
<organism evidence="8 9">
    <name type="scientific">Drosophila lebanonensis</name>
    <name type="common">Fruit fly</name>
    <name type="synonym">Scaptodrosophila lebanonensis</name>
    <dbReference type="NCBI Taxonomy" id="7225"/>
    <lineage>
        <taxon>Eukaryota</taxon>
        <taxon>Metazoa</taxon>
        <taxon>Ecdysozoa</taxon>
        <taxon>Arthropoda</taxon>
        <taxon>Hexapoda</taxon>
        <taxon>Insecta</taxon>
        <taxon>Pterygota</taxon>
        <taxon>Neoptera</taxon>
        <taxon>Endopterygota</taxon>
        <taxon>Diptera</taxon>
        <taxon>Brachycera</taxon>
        <taxon>Muscomorpha</taxon>
        <taxon>Ephydroidea</taxon>
        <taxon>Drosophilidae</taxon>
        <taxon>Scaptodrosophila</taxon>
    </lineage>
</organism>
<dbReference type="SMART" id="SM00186">
    <property type="entry name" value="FBG"/>
    <property type="match status" value="1"/>
</dbReference>
<reference evidence="9" key="1">
    <citation type="submission" date="2025-08" db="UniProtKB">
        <authorList>
            <consortium name="RefSeq"/>
        </authorList>
    </citation>
    <scope>IDENTIFICATION</scope>
    <source>
        <strain evidence="9">11010-0011.00</strain>
        <tissue evidence="9">Whole body</tissue>
    </source>
</reference>
<keyword evidence="6" id="KW-0732">Signal</keyword>
<keyword evidence="2" id="KW-0964">Secreted</keyword>
<dbReference type="PANTHER" id="PTHR47221:SF5">
    <property type="entry name" value="FIBRINOGEN C-TERMINAL DOMAIN-CONTAINING PROTEIN"/>
    <property type="match status" value="1"/>
</dbReference>
<keyword evidence="4" id="KW-0325">Glycoprotein</keyword>
<dbReference type="PROSITE" id="PS51406">
    <property type="entry name" value="FIBRINOGEN_C_2"/>
    <property type="match status" value="1"/>
</dbReference>
<dbReference type="Proteomes" id="UP000504634">
    <property type="component" value="Unplaced"/>
</dbReference>
<name>A0A6J2UIM2_DROLE</name>
<dbReference type="GO" id="GO:0034116">
    <property type="term" value="P:positive regulation of heterotypic cell-cell adhesion"/>
    <property type="evidence" value="ECO:0007669"/>
    <property type="project" value="TreeGrafter"/>
</dbReference>
<dbReference type="OrthoDB" id="6145874at2759"/>
<evidence type="ECO:0000259" key="7">
    <source>
        <dbReference type="PROSITE" id="PS51406"/>
    </source>
</evidence>
<evidence type="ECO:0000256" key="3">
    <source>
        <dbReference type="ARBA" id="ARBA00023157"/>
    </source>
</evidence>
<dbReference type="InterPro" id="IPR036056">
    <property type="entry name" value="Fibrinogen-like_C"/>
</dbReference>
<dbReference type="SUPFAM" id="SSF56496">
    <property type="entry name" value="Fibrinogen C-terminal domain-like"/>
    <property type="match status" value="1"/>
</dbReference>
<keyword evidence="3" id="KW-1015">Disulfide bond</keyword>
<evidence type="ECO:0000256" key="6">
    <source>
        <dbReference type="SAM" id="SignalP"/>
    </source>
</evidence>
<dbReference type="Pfam" id="PF00147">
    <property type="entry name" value="Fibrinogen_C"/>
    <property type="match status" value="1"/>
</dbReference>
<protein>
    <submittedName>
        <fullName evidence="9">Ficolin-1-like</fullName>
    </submittedName>
</protein>
<comment type="function">
    <text evidence="5">Lectin involved in innate immunity. Agglutinates all types of human erythrocytes, Gram-positive and Gram-negative bacteria. Has a stronger agglutinating activity towards Gram-negative bacteria than towards Gram-positive bacteria. Specifically recognizes acetyl group-containing substances on agglutinated cells. The hemagglutinating activity was inhibited by EDTA, acetyl group-containing mono- and disaccharides, N-acetyl derivatives of amino acids, other acetyl group-containing substances, propionamide and benzamide. Enhances the antimicrobial activity of big defensin against Gram-positive bacteria but not against Gram-negative bacteria.</text>
</comment>